<keyword evidence="3" id="KW-1185">Reference proteome</keyword>
<reference evidence="2" key="1">
    <citation type="submission" date="2021-03" db="EMBL/GenBank/DDBJ databases">
        <title>Comamonas denitrificans.</title>
        <authorList>
            <person name="Finster K."/>
        </authorList>
    </citation>
    <scope>NUCLEOTIDE SEQUENCE</scope>
    <source>
        <strain evidence="2">MM2021_4</strain>
    </source>
</reference>
<keyword evidence="1" id="KW-0732">Signal</keyword>
<dbReference type="EMBL" id="JAFNME010000024">
    <property type="protein sequence ID" value="MBO1250326.1"/>
    <property type="molecule type" value="Genomic_DNA"/>
</dbReference>
<dbReference type="Proteomes" id="UP000664731">
    <property type="component" value="Unassembled WGS sequence"/>
</dbReference>
<dbReference type="RefSeq" id="WP_207575723.1">
    <property type="nucleotide sequence ID" value="NZ_JAFNME010000024.1"/>
</dbReference>
<protein>
    <submittedName>
        <fullName evidence="2">DUF3108 domain-containing protein</fullName>
    </submittedName>
</protein>
<sequence>MNTIKAWCGLCLLAPWLVGSVQAAAIEVTNAQGSLRHAPVTWQAPPNAVLPFAVSGVAKGFHFKAQAQLRWQVQAGRYEAAQEVQMPLLGGRRQVSTGQLTAQGLQPEVFMDRARKEYSVSFDAASGQITFSRGSPAAQWQALTQDRVSVFFQVAGMLAAAPQDYPQGTRIAVQAASNKSVKPWVFVVDRQENLQLPAGGIKALKLLHLDADNAQAGAHASHSALWVAPQWGYLPVRIRMQESANDSLDLQLQTVPEELRK</sequence>
<evidence type="ECO:0000313" key="2">
    <source>
        <dbReference type="EMBL" id="MBO1250326.1"/>
    </source>
</evidence>
<dbReference type="Pfam" id="PF11306">
    <property type="entry name" value="DUF3108"/>
    <property type="match status" value="1"/>
</dbReference>
<feature type="signal peptide" evidence="1">
    <location>
        <begin position="1"/>
        <end position="23"/>
    </location>
</feature>
<dbReference type="InterPro" id="IPR021457">
    <property type="entry name" value="DUF3108"/>
</dbReference>
<evidence type="ECO:0000256" key="1">
    <source>
        <dbReference type="SAM" id="SignalP"/>
    </source>
</evidence>
<accession>A0A939GZX0</accession>
<dbReference type="AlphaFoldDB" id="A0A939GZX0"/>
<feature type="chain" id="PRO_5036912267" evidence="1">
    <location>
        <begin position="24"/>
        <end position="261"/>
    </location>
</feature>
<organism evidence="2 3">
    <name type="scientific">Comamonas denitrificans</name>
    <dbReference type="NCBI Taxonomy" id="117506"/>
    <lineage>
        <taxon>Bacteria</taxon>
        <taxon>Pseudomonadati</taxon>
        <taxon>Pseudomonadota</taxon>
        <taxon>Betaproteobacteria</taxon>
        <taxon>Burkholderiales</taxon>
        <taxon>Comamonadaceae</taxon>
        <taxon>Comamonas</taxon>
    </lineage>
</organism>
<proteinExistence type="predicted"/>
<gene>
    <name evidence="2" type="ORF">J1777_10915</name>
</gene>
<name>A0A939GZX0_9BURK</name>
<evidence type="ECO:0000313" key="3">
    <source>
        <dbReference type="Proteomes" id="UP000664731"/>
    </source>
</evidence>
<comment type="caution">
    <text evidence="2">The sequence shown here is derived from an EMBL/GenBank/DDBJ whole genome shotgun (WGS) entry which is preliminary data.</text>
</comment>